<dbReference type="GO" id="GO:0016787">
    <property type="term" value="F:hydrolase activity"/>
    <property type="evidence" value="ECO:0007669"/>
    <property type="project" value="UniProtKB-KW"/>
</dbReference>
<organism evidence="1 2">
    <name type="scientific">Acinetobacter seifertii</name>
    <dbReference type="NCBI Taxonomy" id="1530123"/>
    <lineage>
        <taxon>Bacteria</taxon>
        <taxon>Pseudomonadati</taxon>
        <taxon>Pseudomonadota</taxon>
        <taxon>Gammaproteobacteria</taxon>
        <taxon>Moraxellales</taxon>
        <taxon>Moraxellaceae</taxon>
        <taxon>Acinetobacter</taxon>
        <taxon>Acinetobacter calcoaceticus/baumannii complex</taxon>
    </lineage>
</organism>
<name>A0A7H2V8D3_9GAMM</name>
<reference evidence="1 2" key="2">
    <citation type="submission" date="2020-09" db="EMBL/GenBank/DDBJ databases">
        <authorList>
            <person name="Chen F.-J."/>
            <person name="Lee Y.-T."/>
        </authorList>
    </citation>
    <scope>NUCLEOTIDE SEQUENCE [LARGE SCALE GENOMIC DNA]</scope>
    <source>
        <strain evidence="1 2">AS39</strain>
    </source>
</reference>
<dbReference type="Gene3D" id="3.40.50.1820">
    <property type="entry name" value="alpha/beta hydrolase"/>
    <property type="match status" value="1"/>
</dbReference>
<evidence type="ECO:0000313" key="2">
    <source>
        <dbReference type="Proteomes" id="UP000516666"/>
    </source>
</evidence>
<dbReference type="EMBL" id="CP061646">
    <property type="protein sequence ID" value="QNX72616.1"/>
    <property type="molecule type" value="Genomic_DNA"/>
</dbReference>
<dbReference type="Proteomes" id="UP000516666">
    <property type="component" value="Chromosome"/>
</dbReference>
<dbReference type="PANTHER" id="PTHR15394">
    <property type="entry name" value="SERINE HYDROLASE RBBP9"/>
    <property type="match status" value="1"/>
</dbReference>
<dbReference type="SUPFAM" id="SSF53474">
    <property type="entry name" value="alpha/beta-Hydrolases"/>
    <property type="match status" value="1"/>
</dbReference>
<dbReference type="PANTHER" id="PTHR15394:SF3">
    <property type="entry name" value="SERINE HYDROLASE RBBP9"/>
    <property type="match status" value="1"/>
</dbReference>
<dbReference type="RefSeq" id="WP_191012498.1">
    <property type="nucleotide sequence ID" value="NZ_CP061646.1"/>
</dbReference>
<sequence>MIRKLILLVLFGLMSFVANTKTLELQEKNMRQIFVLHGYSASINDHWFLDLKHQIEDEHTAVTLIPFPDSEHPDVDAWQKVLDEQIPNVNENTYFVAHSLGVITLLHFLQRHGYQNIGGMILVSGFSGPLSDISPLDAYIAKSKVDTNYFKDIKKKLVYLSDNDDLVPPKLTVQLAKDIDAPYITVPNGGHFLGREGYTTFPQVVNSLKEMLDTIY</sequence>
<protein>
    <submittedName>
        <fullName evidence="1">Serine hydrolase family protein</fullName>
    </submittedName>
</protein>
<proteinExistence type="predicted"/>
<keyword evidence="1" id="KW-0378">Hydrolase</keyword>
<dbReference type="InterPro" id="IPR010662">
    <property type="entry name" value="RBBP9/YdeN"/>
</dbReference>
<dbReference type="InterPro" id="IPR029058">
    <property type="entry name" value="AB_hydrolase_fold"/>
</dbReference>
<reference evidence="2" key="1">
    <citation type="submission" date="2020-09" db="EMBL/GenBank/DDBJ databases">
        <title>Clinical and molecular characterization of Acinetobacter seifertii in Taiwan.</title>
        <authorList>
            <person name="Li L.-H."/>
            <person name="Yang Y.-S."/>
            <person name="Sun J.-R."/>
            <person name="Huang T.-W."/>
            <person name="Huang W.-C."/>
            <person name="Wang Y.-C."/>
            <person name="Kuo T.-H."/>
            <person name="Kuo S.-C."/>
            <person name="Chen T.-L."/>
        </authorList>
    </citation>
    <scope>NUCLEOTIDE SEQUENCE [LARGE SCALE GENOMIC DNA]</scope>
    <source>
        <strain evidence="2">AS39</strain>
    </source>
</reference>
<evidence type="ECO:0000313" key="1">
    <source>
        <dbReference type="EMBL" id="QNX72616.1"/>
    </source>
</evidence>
<dbReference type="AlphaFoldDB" id="A0A7H2V8D3"/>
<accession>A0A7H2V8D3</accession>
<dbReference type="Pfam" id="PF06821">
    <property type="entry name" value="Ser_hydrolase"/>
    <property type="match status" value="1"/>
</dbReference>
<gene>
    <name evidence="1" type="ORF">IC776_01525</name>
</gene>